<accession>G9KTV3</accession>
<proteinExistence type="evidence at transcript level"/>
<evidence type="ECO:0000313" key="2">
    <source>
        <dbReference type="EMBL" id="AES08332.1"/>
    </source>
</evidence>
<feature type="compositionally biased region" description="Pro residues" evidence="1">
    <location>
        <begin position="137"/>
        <end position="146"/>
    </location>
</feature>
<feature type="non-terminal residue" evidence="2">
    <location>
        <position position="236"/>
    </location>
</feature>
<evidence type="ECO:0000256" key="1">
    <source>
        <dbReference type="SAM" id="MobiDB-lite"/>
    </source>
</evidence>
<keyword evidence="2" id="KW-0812">Transmembrane</keyword>
<protein>
    <submittedName>
        <fullName evidence="2">Transmembrane protein 145</fullName>
    </submittedName>
</protein>
<keyword evidence="2" id="KW-0472">Membrane</keyword>
<name>G9KTV3_MUSPF</name>
<dbReference type="EMBL" id="JP019734">
    <property type="protein sequence ID" value="AES08332.1"/>
    <property type="molecule type" value="mRNA"/>
</dbReference>
<feature type="region of interest" description="Disordered" evidence="1">
    <location>
        <begin position="1"/>
        <end position="179"/>
    </location>
</feature>
<feature type="compositionally biased region" description="Low complexity" evidence="1">
    <location>
        <begin position="147"/>
        <end position="157"/>
    </location>
</feature>
<sequence>WPSRARPPRPFPLGSPRRPTRAAPRAGMPRRRPTSGSCPRRRRRTPASRNTSACTGPGAPHPRSEHLCPPPPHGPRAGPRPGSGSGLRIPALSGPQGSAIPGLPDPPHPARPGRGAYCPAPPRPSPRLLCQTVPREPLSPSPPSAPAPSGAGFWAPAVSRPTAPWPPPRPLIPPDPGTTVTIAGTLPVTLQDSATPSHCSWDGYCESGLDSDTFPWISVTSDPNSAHPCLHLGALP</sequence>
<dbReference type="AlphaFoldDB" id="G9KTV3"/>
<feature type="compositionally biased region" description="Pro residues" evidence="1">
    <location>
        <begin position="163"/>
        <end position="176"/>
    </location>
</feature>
<feature type="compositionally biased region" description="Basic residues" evidence="1">
    <location>
        <begin position="28"/>
        <end position="46"/>
    </location>
</feature>
<reference evidence="2" key="1">
    <citation type="journal article" date="2013" name="J. Virol.">
        <title>Sequencing, annotation, and characterization of the influenza ferret infectome.</title>
        <authorList>
            <person name="Leon A.J."/>
            <person name="Banner D."/>
            <person name="Xu L."/>
            <person name="Ran L."/>
            <person name="Peng Z."/>
            <person name="Yi K."/>
            <person name="Chen C."/>
            <person name="Xu F."/>
            <person name="Huang J."/>
            <person name="Zhao Z."/>
            <person name="Lin Z."/>
            <person name="Huang S.H."/>
            <person name="Fang Y."/>
            <person name="Kelvin A.A."/>
            <person name="Ross T.M."/>
            <person name="Farooqui A."/>
            <person name="Kelvin D.J."/>
        </authorList>
    </citation>
    <scope>NUCLEOTIDE SEQUENCE</scope>
    <source>
        <tissue evidence="2">Lungs</tissue>
    </source>
</reference>
<organism evidence="2">
    <name type="scientific">Mustela putorius furo</name>
    <name type="common">European domestic ferret</name>
    <name type="synonym">Mustela furo</name>
    <dbReference type="NCBI Taxonomy" id="9669"/>
    <lineage>
        <taxon>Eukaryota</taxon>
        <taxon>Metazoa</taxon>
        <taxon>Chordata</taxon>
        <taxon>Craniata</taxon>
        <taxon>Vertebrata</taxon>
        <taxon>Euteleostomi</taxon>
        <taxon>Mammalia</taxon>
        <taxon>Eutheria</taxon>
        <taxon>Laurasiatheria</taxon>
        <taxon>Carnivora</taxon>
        <taxon>Caniformia</taxon>
        <taxon>Musteloidea</taxon>
        <taxon>Mustelidae</taxon>
        <taxon>Mustelinae</taxon>
        <taxon>Mustela</taxon>
    </lineage>
</organism>
<feature type="non-terminal residue" evidence="2">
    <location>
        <position position="1"/>
    </location>
</feature>